<keyword evidence="2" id="KW-0238">DNA-binding</keyword>
<evidence type="ECO:0000256" key="3">
    <source>
        <dbReference type="ARBA" id="ARBA00023163"/>
    </source>
</evidence>
<dbReference type="PANTHER" id="PTHR44688:SF16">
    <property type="entry name" value="DNA-BINDING TRANSCRIPTIONAL ACTIVATOR DEVR_DOSR"/>
    <property type="match status" value="1"/>
</dbReference>
<dbReference type="PRINTS" id="PR00038">
    <property type="entry name" value="HTHLUXR"/>
</dbReference>
<proteinExistence type="predicted"/>
<dbReference type="Gene3D" id="1.10.10.10">
    <property type="entry name" value="Winged helix-like DNA-binding domain superfamily/Winged helix DNA-binding domain"/>
    <property type="match status" value="1"/>
</dbReference>
<dbReference type="EMBL" id="CP022572">
    <property type="protein sequence ID" value="AZU64215.1"/>
    <property type="molecule type" value="Genomic_DNA"/>
</dbReference>
<accession>A0A3T0I4F9</accession>
<dbReference type="KEGG" id="nmk:CHR53_24890"/>
<protein>
    <submittedName>
        <fullName evidence="5">Helix-turn-helix transcriptional regulator</fullName>
    </submittedName>
</protein>
<organism evidence="5 6">
    <name type="scientific">Neobacillus mesonae</name>
    <dbReference type="NCBI Taxonomy" id="1193713"/>
    <lineage>
        <taxon>Bacteria</taxon>
        <taxon>Bacillati</taxon>
        <taxon>Bacillota</taxon>
        <taxon>Bacilli</taxon>
        <taxon>Bacillales</taxon>
        <taxon>Bacillaceae</taxon>
        <taxon>Neobacillus</taxon>
    </lineage>
</organism>
<evidence type="ECO:0000313" key="6">
    <source>
        <dbReference type="Proteomes" id="UP000282892"/>
    </source>
</evidence>
<dbReference type="GO" id="GO:0006355">
    <property type="term" value="P:regulation of DNA-templated transcription"/>
    <property type="evidence" value="ECO:0007669"/>
    <property type="project" value="InterPro"/>
</dbReference>
<dbReference type="PROSITE" id="PS50043">
    <property type="entry name" value="HTH_LUXR_2"/>
    <property type="match status" value="1"/>
</dbReference>
<reference evidence="5 6" key="1">
    <citation type="submission" date="2017-07" db="EMBL/GenBank/DDBJ databases">
        <title>The complete genome sequence of Bacillus mesonae strain H20-5, an efficient strain improving plant abiotic stress resistance.</title>
        <authorList>
            <person name="Kim S.Y."/>
            <person name="Song H."/>
            <person name="Sang M.K."/>
            <person name="Weon H.-Y."/>
            <person name="Song J."/>
        </authorList>
    </citation>
    <scope>NUCLEOTIDE SEQUENCE [LARGE SCALE GENOMIC DNA]</scope>
    <source>
        <strain evidence="5 6">H20-5</strain>
    </source>
</reference>
<dbReference type="AlphaFoldDB" id="A0A3T0I4F9"/>
<keyword evidence="1" id="KW-0805">Transcription regulation</keyword>
<dbReference type="InterPro" id="IPR036388">
    <property type="entry name" value="WH-like_DNA-bd_sf"/>
</dbReference>
<dbReference type="InterPro" id="IPR016032">
    <property type="entry name" value="Sig_transdc_resp-reg_C-effctor"/>
</dbReference>
<gene>
    <name evidence="5" type="ORF">CHR53_24890</name>
</gene>
<dbReference type="SUPFAM" id="SSF46894">
    <property type="entry name" value="C-terminal effector domain of the bipartite response regulators"/>
    <property type="match status" value="1"/>
</dbReference>
<dbReference type="SMART" id="SM00421">
    <property type="entry name" value="HTH_LUXR"/>
    <property type="match status" value="1"/>
</dbReference>
<dbReference type="Proteomes" id="UP000282892">
    <property type="component" value="Chromosome"/>
</dbReference>
<dbReference type="CDD" id="cd06170">
    <property type="entry name" value="LuxR_C_like"/>
    <property type="match status" value="1"/>
</dbReference>
<dbReference type="PANTHER" id="PTHR44688">
    <property type="entry name" value="DNA-BINDING TRANSCRIPTIONAL ACTIVATOR DEVR_DOSR"/>
    <property type="match status" value="1"/>
</dbReference>
<name>A0A3T0I4F9_9BACI</name>
<keyword evidence="3" id="KW-0804">Transcription</keyword>
<feature type="domain" description="HTH luxR-type" evidence="4">
    <location>
        <begin position="165"/>
        <end position="230"/>
    </location>
</feature>
<dbReference type="InterPro" id="IPR000792">
    <property type="entry name" value="Tscrpt_reg_LuxR_C"/>
</dbReference>
<dbReference type="GO" id="GO:0003677">
    <property type="term" value="F:DNA binding"/>
    <property type="evidence" value="ECO:0007669"/>
    <property type="project" value="UniProtKB-KW"/>
</dbReference>
<keyword evidence="6" id="KW-1185">Reference proteome</keyword>
<evidence type="ECO:0000259" key="4">
    <source>
        <dbReference type="PROSITE" id="PS50043"/>
    </source>
</evidence>
<evidence type="ECO:0000313" key="5">
    <source>
        <dbReference type="EMBL" id="AZU64215.1"/>
    </source>
</evidence>
<sequence length="235" mass="26179">MLTVYTLQARIGELEALSTQKEKLHEMLKAYLELFPALDSYLFRYSPIEYLGEGIVSLTSSGFANIGGIRDDIRTLPLIYTAILERKAQYSEGEEYFVKYSSSKYSAHFPANSSAVTPICTGRAVIGYICSTGFRKGTVLNDQVLDSLTLFGQLAGKVLDDSITIDEETAVLSKRELEVMKRIARGEATKEMADSMEIREVTVKQYVKTAIKKLGAQNRAHAIAELFQRGILKVK</sequence>
<evidence type="ECO:0000256" key="1">
    <source>
        <dbReference type="ARBA" id="ARBA00023015"/>
    </source>
</evidence>
<dbReference type="Pfam" id="PF00196">
    <property type="entry name" value="GerE"/>
    <property type="match status" value="1"/>
</dbReference>
<dbReference type="OrthoDB" id="581422at2"/>
<evidence type="ECO:0000256" key="2">
    <source>
        <dbReference type="ARBA" id="ARBA00023125"/>
    </source>
</evidence>